<evidence type="ECO:0000313" key="6">
    <source>
        <dbReference type="Proteomes" id="UP000009273"/>
    </source>
</evidence>
<reference evidence="5 6" key="1">
    <citation type="submission" date="2011-09" db="EMBL/GenBank/DDBJ databases">
        <authorList>
            <person name="Pope W.H."/>
            <person name="Pedulla M.L."/>
            <person name="Ford M.E."/>
            <person name="Peebles C.L."/>
            <person name="Hatfull G.H."/>
            <person name="Hendrix R.W."/>
        </authorList>
    </citation>
    <scope>NUCLEOTIDE SEQUENCE [LARGE SCALE GENOMIC DNA]</scope>
    <source>
        <strain evidence="5">G</strain>
    </source>
</reference>
<gene>
    <name evidence="5" type="primary">596</name>
    <name evidence="5" type="ORF">G_596</name>
</gene>
<dbReference type="InterPro" id="IPR003593">
    <property type="entry name" value="AAA+_ATPase"/>
</dbReference>
<dbReference type="InterPro" id="IPR027417">
    <property type="entry name" value="P-loop_NTPase"/>
</dbReference>
<dbReference type="Gene3D" id="1.10.8.60">
    <property type="match status" value="1"/>
</dbReference>
<dbReference type="GO" id="GO:0005524">
    <property type="term" value="F:ATP binding"/>
    <property type="evidence" value="ECO:0007669"/>
    <property type="project" value="UniProtKB-KW"/>
</dbReference>
<dbReference type="InterPro" id="IPR003959">
    <property type="entry name" value="ATPase_AAA_core"/>
</dbReference>
<evidence type="ECO:0000259" key="4">
    <source>
        <dbReference type="SMART" id="SM00382"/>
    </source>
</evidence>
<dbReference type="Proteomes" id="UP000009273">
    <property type="component" value="Segment"/>
</dbReference>
<dbReference type="PRINTS" id="PR00819">
    <property type="entry name" value="CBXCFQXSUPER"/>
</dbReference>
<dbReference type="PANTHER" id="PTHR43392">
    <property type="entry name" value="AAA-TYPE ATPASE FAMILY PROTEIN / ANKYRIN REPEAT FAMILY PROTEIN"/>
    <property type="match status" value="1"/>
</dbReference>
<dbReference type="RefSeq" id="YP_009015888.1">
    <property type="nucleotide sequence ID" value="NC_023719.1"/>
</dbReference>
<evidence type="ECO:0000313" key="5">
    <source>
        <dbReference type="EMBL" id="AEO93841.1"/>
    </source>
</evidence>
<dbReference type="Pfam" id="PF00004">
    <property type="entry name" value="AAA"/>
    <property type="match status" value="1"/>
</dbReference>
<evidence type="ECO:0000256" key="1">
    <source>
        <dbReference type="ARBA" id="ARBA00010378"/>
    </source>
</evidence>
<dbReference type="KEGG" id="vg:18563806"/>
<dbReference type="InterPro" id="IPR000641">
    <property type="entry name" value="CbxX/CfxQ"/>
</dbReference>
<dbReference type="CDD" id="cd00009">
    <property type="entry name" value="AAA"/>
    <property type="match status" value="1"/>
</dbReference>
<accession>G3MAX6</accession>
<sequence>MNIREQAEELMKAKLNGMFLNILNDFPQLSDSQKEEYLNQFKHRFPSDKFKIISQMQKAETNLGILRVIERHLGNGSSRLSDEAERKTKHRLMRDFGITPDQTETFDEYLRSVIADNKKERVFTSEPEAIEEEKKVSSLESLNKLIGLEKVKEQVQGLIAHEEISKLRASHGLKHQKHTLHMMFKGNPGTGKTTVARLLGEIFKEIGVLSTGHVVEIDRASLVSRYQGDFEERVTEFVNKAKGGILFIDEIYSLFDSGKGDDQSQRGIPVLLKLIEDQREDFICIGAGYTKEVNQFLESNPGLKSRFPVHIEFDDYTEEQLIAIATSMLGSQDYKMDDEFIEKFKKCVEEEKQHKDFGNARTVRNIIESSIRQQSLRLFSIDKQDLNKDKLSTIIGGDFKYEPLRLEEEEAL</sequence>
<dbReference type="InterPro" id="IPR050773">
    <property type="entry name" value="CbxX/CfxQ_RuBisCO_ESX"/>
</dbReference>
<evidence type="ECO:0000256" key="3">
    <source>
        <dbReference type="ARBA" id="ARBA00022840"/>
    </source>
</evidence>
<dbReference type="PANTHER" id="PTHR43392:SF2">
    <property type="entry name" value="AAA-TYPE ATPASE FAMILY PROTEIN _ ANKYRIN REPEAT FAMILY PROTEIN"/>
    <property type="match status" value="1"/>
</dbReference>
<keyword evidence="3" id="KW-0067">ATP-binding</keyword>
<organism evidence="5 6">
    <name type="scientific">Bacillus phage G</name>
    <dbReference type="NCBI Taxonomy" id="2884420"/>
    <lineage>
        <taxon>Viruses</taxon>
        <taxon>Duplodnaviria</taxon>
        <taxon>Heunggongvirae</taxon>
        <taxon>Uroviricota</taxon>
        <taxon>Caudoviricetes</taxon>
        <taxon>Donellivirus</taxon>
        <taxon>Donellivirus gee</taxon>
    </lineage>
</organism>
<keyword evidence="6" id="KW-1185">Reference proteome</keyword>
<dbReference type="InterPro" id="IPR041627">
    <property type="entry name" value="AAA_lid_6"/>
</dbReference>
<comment type="similarity">
    <text evidence="1">Belongs to the CbxX/CfxQ family.</text>
</comment>
<dbReference type="SUPFAM" id="SSF52540">
    <property type="entry name" value="P-loop containing nucleoside triphosphate hydrolases"/>
    <property type="match status" value="1"/>
</dbReference>
<dbReference type="OrthoDB" id="16526at10239"/>
<evidence type="ECO:0000256" key="2">
    <source>
        <dbReference type="ARBA" id="ARBA00022741"/>
    </source>
</evidence>
<dbReference type="GO" id="GO:0016887">
    <property type="term" value="F:ATP hydrolysis activity"/>
    <property type="evidence" value="ECO:0007669"/>
    <property type="project" value="InterPro"/>
</dbReference>
<dbReference type="Gene3D" id="3.40.50.300">
    <property type="entry name" value="P-loop containing nucleotide triphosphate hydrolases"/>
    <property type="match status" value="1"/>
</dbReference>
<name>G3MAX6_9CAUD</name>
<dbReference type="GeneID" id="18563806"/>
<dbReference type="SMART" id="SM00382">
    <property type="entry name" value="AAA"/>
    <property type="match status" value="1"/>
</dbReference>
<dbReference type="FunFam" id="3.40.50.300:FF:000216">
    <property type="entry name" value="Type VII secretion ATPase EccA"/>
    <property type="match status" value="1"/>
</dbReference>
<dbReference type="Pfam" id="PF17866">
    <property type="entry name" value="AAA_lid_6"/>
    <property type="match status" value="1"/>
</dbReference>
<keyword evidence="2" id="KW-0547">Nucleotide-binding</keyword>
<protein>
    <submittedName>
        <fullName evidence="5">Gp596</fullName>
    </submittedName>
</protein>
<feature type="domain" description="AAA+ ATPase" evidence="4">
    <location>
        <begin position="178"/>
        <end position="317"/>
    </location>
</feature>
<proteinExistence type="inferred from homology"/>
<dbReference type="EMBL" id="JN638751">
    <property type="protein sequence ID" value="AEO93841.1"/>
    <property type="molecule type" value="Genomic_DNA"/>
</dbReference>